<feature type="domain" description="ABC transmembrane type-1" evidence="13">
    <location>
        <begin position="29"/>
        <end position="315"/>
    </location>
</feature>
<dbReference type="FunFam" id="3.40.50.300:FF:000299">
    <property type="entry name" value="ABC transporter ATP-binding protein/permease"/>
    <property type="match status" value="1"/>
</dbReference>
<evidence type="ECO:0000256" key="2">
    <source>
        <dbReference type="ARBA" id="ARBA00022448"/>
    </source>
</evidence>
<evidence type="ECO:0000256" key="10">
    <source>
        <dbReference type="SAM" id="MobiDB-lite"/>
    </source>
</evidence>
<dbReference type="PROSITE" id="PS50929">
    <property type="entry name" value="ABC_TM1F"/>
    <property type="match status" value="1"/>
</dbReference>
<keyword evidence="8 11" id="KW-0472">Membrane</keyword>
<gene>
    <name evidence="14" type="ORF">JGS22_005420</name>
</gene>
<dbReference type="Pfam" id="PF00664">
    <property type="entry name" value="ABC_membrane"/>
    <property type="match status" value="1"/>
</dbReference>
<evidence type="ECO:0000256" key="3">
    <source>
        <dbReference type="ARBA" id="ARBA00022475"/>
    </source>
</evidence>
<dbReference type="InterPro" id="IPR027417">
    <property type="entry name" value="P-loop_NTPase"/>
</dbReference>
<dbReference type="Gene3D" id="3.40.50.300">
    <property type="entry name" value="P-loop containing nucleotide triphosphate hydrolases"/>
    <property type="match status" value="1"/>
</dbReference>
<dbReference type="InterPro" id="IPR039421">
    <property type="entry name" value="Type_1_exporter"/>
</dbReference>
<evidence type="ECO:0000256" key="9">
    <source>
        <dbReference type="ARBA" id="ARBA00061644"/>
    </source>
</evidence>
<keyword evidence="7 11" id="KW-1133">Transmembrane helix</keyword>
<accession>A0A949JEI7</accession>
<evidence type="ECO:0000256" key="5">
    <source>
        <dbReference type="ARBA" id="ARBA00022741"/>
    </source>
</evidence>
<dbReference type="AlphaFoldDB" id="A0A949JEI7"/>
<keyword evidence="2" id="KW-0813">Transport</keyword>
<dbReference type="PANTHER" id="PTHR24221:SF654">
    <property type="entry name" value="ATP-BINDING CASSETTE SUB-FAMILY B MEMBER 6"/>
    <property type="match status" value="1"/>
</dbReference>
<proteinExistence type="inferred from homology"/>
<dbReference type="SUPFAM" id="SSF52540">
    <property type="entry name" value="P-loop containing nucleoside triphosphate hydrolases"/>
    <property type="match status" value="1"/>
</dbReference>
<dbReference type="SMART" id="SM00382">
    <property type="entry name" value="AAA"/>
    <property type="match status" value="1"/>
</dbReference>
<sequence>MSEADGPSRRKGLPVLTAAVREEPWIFGAALAASALYGVAPVATSWVLGRITDRVILPAFESGETSHAALAAAGAAIFAVAMLRVVGVIGRRVGAGLMQFRLQSTYRRRVAHRYLQLPLSWHQRHSAGRLLSTVNSDVEAVWAPIIPLPTALGVVIMLVSAIGSLILVDPVLALVSIALFPAIGLLNVFYQRRLSPLAARAQSLRAEVADIAHESFDGAVVVKTLGLEAHESARMAERAEALRDANVAVGRMRGRFDPLLDALPNLGILTVLAVGTSRMASGAIGVAELVQVAYLFTMIAFPVRAFGWVLAELPRSAVGWERVRAVLDAEGDMPSGELRLTDPGPLNLDARGVSYAYNGSDVLRDVTLSTGAGSTVAVVGPTGSGKSTLAALMVRLIDPDRGEVLMDGMNARQMRSGEVASAVAFVPQEALLFDDTVRGNVLLGLERDDAAVWEALEAADVAQVVRELPEGLDAGVGERGATLSGGQRQRIALARALVRRPRLLVLDDATSSVDPEVESRILNRLRTSQLPSTVVVVAYRKATIALADHIVYVDRGRVADAGSHAELLARCTGYRSLVTAYEGEQNGHRAGDGAEDDGSQGDAAVGASPAEAEEGRTA</sequence>
<evidence type="ECO:0000256" key="11">
    <source>
        <dbReference type="SAM" id="Phobius"/>
    </source>
</evidence>
<feature type="transmembrane region" description="Helical" evidence="11">
    <location>
        <begin position="171"/>
        <end position="190"/>
    </location>
</feature>
<keyword evidence="5" id="KW-0547">Nucleotide-binding</keyword>
<keyword evidence="15" id="KW-1185">Reference proteome</keyword>
<dbReference type="GO" id="GO:0005524">
    <property type="term" value="F:ATP binding"/>
    <property type="evidence" value="ECO:0007669"/>
    <property type="project" value="UniProtKB-KW"/>
</dbReference>
<dbReference type="GO" id="GO:0140359">
    <property type="term" value="F:ABC-type transporter activity"/>
    <property type="evidence" value="ECO:0007669"/>
    <property type="project" value="InterPro"/>
</dbReference>
<dbReference type="SUPFAM" id="SSF90123">
    <property type="entry name" value="ABC transporter transmembrane region"/>
    <property type="match status" value="1"/>
</dbReference>
<keyword evidence="4 11" id="KW-0812">Transmembrane</keyword>
<comment type="similarity">
    <text evidence="9">Belongs to the ABC transporter superfamily. Lipid exporter (TC 3.A.1.106) family.</text>
</comment>
<dbReference type="RefSeq" id="WP_211041459.1">
    <property type="nucleotide sequence ID" value="NZ_JAELVF020000001.1"/>
</dbReference>
<name>A0A949JEI7_9ACTN</name>
<protein>
    <submittedName>
        <fullName evidence="14">ABC transporter ATP-binding protein/permease</fullName>
    </submittedName>
</protein>
<dbReference type="PANTHER" id="PTHR24221">
    <property type="entry name" value="ATP-BINDING CASSETTE SUB-FAMILY B"/>
    <property type="match status" value="1"/>
</dbReference>
<dbReference type="Pfam" id="PF00005">
    <property type="entry name" value="ABC_tran"/>
    <property type="match status" value="1"/>
</dbReference>
<organism evidence="14 15">
    <name type="scientific">Streptomyces tardus</name>
    <dbReference type="NCBI Taxonomy" id="2780544"/>
    <lineage>
        <taxon>Bacteria</taxon>
        <taxon>Bacillati</taxon>
        <taxon>Actinomycetota</taxon>
        <taxon>Actinomycetes</taxon>
        <taxon>Kitasatosporales</taxon>
        <taxon>Streptomycetaceae</taxon>
        <taxon>Streptomyces</taxon>
    </lineage>
</organism>
<feature type="domain" description="ABC transporter" evidence="12">
    <location>
        <begin position="348"/>
        <end position="580"/>
    </location>
</feature>
<feature type="transmembrane region" description="Helical" evidence="11">
    <location>
        <begin position="141"/>
        <end position="165"/>
    </location>
</feature>
<evidence type="ECO:0000256" key="4">
    <source>
        <dbReference type="ARBA" id="ARBA00022692"/>
    </source>
</evidence>
<evidence type="ECO:0000313" key="15">
    <source>
        <dbReference type="Proteomes" id="UP000694501"/>
    </source>
</evidence>
<dbReference type="GO" id="GO:0034040">
    <property type="term" value="F:ATPase-coupled lipid transmembrane transporter activity"/>
    <property type="evidence" value="ECO:0007669"/>
    <property type="project" value="TreeGrafter"/>
</dbReference>
<dbReference type="InterPro" id="IPR011527">
    <property type="entry name" value="ABC1_TM_dom"/>
</dbReference>
<feature type="transmembrane region" description="Helical" evidence="11">
    <location>
        <begin position="25"/>
        <end position="48"/>
    </location>
</feature>
<dbReference type="GO" id="GO:0005886">
    <property type="term" value="C:plasma membrane"/>
    <property type="evidence" value="ECO:0007669"/>
    <property type="project" value="UniProtKB-SubCell"/>
</dbReference>
<dbReference type="PROSITE" id="PS00211">
    <property type="entry name" value="ABC_TRANSPORTER_1"/>
    <property type="match status" value="1"/>
</dbReference>
<dbReference type="Gene3D" id="1.20.1560.10">
    <property type="entry name" value="ABC transporter type 1, transmembrane domain"/>
    <property type="match status" value="1"/>
</dbReference>
<dbReference type="EMBL" id="JAELVF020000001">
    <property type="protein sequence ID" value="MBU7597090.1"/>
    <property type="molecule type" value="Genomic_DNA"/>
</dbReference>
<evidence type="ECO:0000259" key="13">
    <source>
        <dbReference type="PROSITE" id="PS50929"/>
    </source>
</evidence>
<dbReference type="InterPro" id="IPR003439">
    <property type="entry name" value="ABC_transporter-like_ATP-bd"/>
</dbReference>
<dbReference type="InterPro" id="IPR003593">
    <property type="entry name" value="AAA+_ATPase"/>
</dbReference>
<dbReference type="InterPro" id="IPR017871">
    <property type="entry name" value="ABC_transporter-like_CS"/>
</dbReference>
<evidence type="ECO:0000256" key="1">
    <source>
        <dbReference type="ARBA" id="ARBA00004651"/>
    </source>
</evidence>
<dbReference type="InterPro" id="IPR036640">
    <property type="entry name" value="ABC1_TM_sf"/>
</dbReference>
<evidence type="ECO:0000259" key="12">
    <source>
        <dbReference type="PROSITE" id="PS50893"/>
    </source>
</evidence>
<comment type="subcellular location">
    <subcellularLocation>
        <location evidence="1">Cell membrane</location>
        <topology evidence="1">Multi-pass membrane protein</topology>
    </subcellularLocation>
</comment>
<comment type="caution">
    <text evidence="14">The sequence shown here is derived from an EMBL/GenBank/DDBJ whole genome shotgun (WGS) entry which is preliminary data.</text>
</comment>
<feature type="transmembrane region" description="Helical" evidence="11">
    <location>
        <begin position="68"/>
        <end position="89"/>
    </location>
</feature>
<evidence type="ECO:0000313" key="14">
    <source>
        <dbReference type="EMBL" id="MBU7597090.1"/>
    </source>
</evidence>
<dbReference type="PROSITE" id="PS50893">
    <property type="entry name" value="ABC_TRANSPORTER_2"/>
    <property type="match status" value="1"/>
</dbReference>
<keyword evidence="3" id="KW-1003">Cell membrane</keyword>
<dbReference type="GO" id="GO:0016887">
    <property type="term" value="F:ATP hydrolysis activity"/>
    <property type="evidence" value="ECO:0007669"/>
    <property type="project" value="InterPro"/>
</dbReference>
<reference evidence="14" key="1">
    <citation type="submission" date="2021-06" db="EMBL/GenBank/DDBJ databases">
        <title>Sequencing of actinobacteria type strains.</title>
        <authorList>
            <person name="Nguyen G.-S."/>
            <person name="Wentzel A."/>
        </authorList>
    </citation>
    <scope>NUCLEOTIDE SEQUENCE</scope>
    <source>
        <strain evidence="14">P38-E01</strain>
    </source>
</reference>
<evidence type="ECO:0000256" key="7">
    <source>
        <dbReference type="ARBA" id="ARBA00022989"/>
    </source>
</evidence>
<keyword evidence="6 14" id="KW-0067">ATP-binding</keyword>
<evidence type="ECO:0000256" key="6">
    <source>
        <dbReference type="ARBA" id="ARBA00022840"/>
    </source>
</evidence>
<evidence type="ECO:0000256" key="8">
    <source>
        <dbReference type="ARBA" id="ARBA00023136"/>
    </source>
</evidence>
<dbReference type="Proteomes" id="UP000694501">
    <property type="component" value="Unassembled WGS sequence"/>
</dbReference>
<feature type="region of interest" description="Disordered" evidence="10">
    <location>
        <begin position="583"/>
        <end position="618"/>
    </location>
</feature>